<proteinExistence type="predicted"/>
<evidence type="ECO:0000313" key="4">
    <source>
        <dbReference type="Proteomes" id="UP001267426"/>
    </source>
</evidence>
<keyword evidence="4" id="KW-1185">Reference proteome</keyword>
<dbReference type="Pfam" id="PF10571">
    <property type="entry name" value="UPF0547"/>
    <property type="match status" value="1"/>
</dbReference>
<accession>A0ABU3BP34</accession>
<protein>
    <submittedName>
        <fullName evidence="3">Zinc ribbon domain-containing protein</fullName>
    </submittedName>
</protein>
<organism evidence="3 4">
    <name type="scientific">Rubrivirga litoralis</name>
    <dbReference type="NCBI Taxonomy" id="3075598"/>
    <lineage>
        <taxon>Bacteria</taxon>
        <taxon>Pseudomonadati</taxon>
        <taxon>Rhodothermota</taxon>
        <taxon>Rhodothermia</taxon>
        <taxon>Rhodothermales</taxon>
        <taxon>Rubricoccaceae</taxon>
        <taxon>Rubrivirga</taxon>
    </lineage>
</organism>
<reference evidence="3 4" key="1">
    <citation type="submission" date="2023-09" db="EMBL/GenBank/DDBJ databases">
        <authorList>
            <person name="Rey-Velasco X."/>
        </authorList>
    </citation>
    <scope>NUCLEOTIDE SEQUENCE [LARGE SCALE GENOMIC DNA]</scope>
    <source>
        <strain evidence="3 4">F394</strain>
    </source>
</reference>
<dbReference type="EMBL" id="JAVRHT010000007">
    <property type="protein sequence ID" value="MDT0631048.1"/>
    <property type="molecule type" value="Genomic_DNA"/>
</dbReference>
<comment type="caution">
    <text evidence="3">The sequence shown here is derived from an EMBL/GenBank/DDBJ whole genome shotgun (WGS) entry which is preliminary data.</text>
</comment>
<keyword evidence="1" id="KW-1133">Transmembrane helix</keyword>
<dbReference type="Proteomes" id="UP001267426">
    <property type="component" value="Unassembled WGS sequence"/>
</dbReference>
<dbReference type="RefSeq" id="WP_311662389.1">
    <property type="nucleotide sequence ID" value="NZ_JAVRHT010000007.1"/>
</dbReference>
<dbReference type="InterPro" id="IPR018886">
    <property type="entry name" value="UPF0547"/>
</dbReference>
<gene>
    <name evidence="3" type="ORF">RM540_04735</name>
</gene>
<name>A0ABU3BP34_9BACT</name>
<evidence type="ECO:0000259" key="2">
    <source>
        <dbReference type="Pfam" id="PF10571"/>
    </source>
</evidence>
<evidence type="ECO:0000313" key="3">
    <source>
        <dbReference type="EMBL" id="MDT0631048.1"/>
    </source>
</evidence>
<sequence>MRECPSCAMEVPADAAVCPVCGYEFPVPKAGVRASAWLFVALMVLFAVPLLAWLLGWFG</sequence>
<keyword evidence="1" id="KW-0472">Membrane</keyword>
<evidence type="ECO:0000256" key="1">
    <source>
        <dbReference type="SAM" id="Phobius"/>
    </source>
</evidence>
<feature type="transmembrane region" description="Helical" evidence="1">
    <location>
        <begin position="36"/>
        <end position="58"/>
    </location>
</feature>
<keyword evidence="1" id="KW-0812">Transmembrane</keyword>
<feature type="domain" description="UPF0547" evidence="2">
    <location>
        <begin position="2"/>
        <end position="25"/>
    </location>
</feature>